<keyword evidence="2" id="KW-1185">Reference proteome</keyword>
<dbReference type="GO" id="GO:0016787">
    <property type="term" value="F:hydrolase activity"/>
    <property type="evidence" value="ECO:0007669"/>
    <property type="project" value="UniProtKB-KW"/>
</dbReference>
<dbReference type="EMBL" id="FXEG02000002">
    <property type="protein sequence ID" value="SOX53318.1"/>
    <property type="molecule type" value="Genomic_DNA"/>
</dbReference>
<proteinExistence type="predicted"/>
<gene>
    <name evidence="1" type="ORF">MAAFP003_1992</name>
</gene>
<organism evidence="1 2">
    <name type="scientific">Mycobacterium ahvazicum</name>
    <dbReference type="NCBI Taxonomy" id="1964395"/>
    <lineage>
        <taxon>Bacteria</taxon>
        <taxon>Bacillati</taxon>
        <taxon>Actinomycetota</taxon>
        <taxon>Actinomycetes</taxon>
        <taxon>Mycobacteriales</taxon>
        <taxon>Mycobacteriaceae</taxon>
        <taxon>Mycobacterium</taxon>
        <taxon>Mycobacterium simiae complex</taxon>
    </lineage>
</organism>
<reference evidence="1" key="1">
    <citation type="submission" date="2018-01" db="EMBL/GenBank/DDBJ databases">
        <authorList>
            <consortium name="Urmite Genomes"/>
        </authorList>
    </citation>
    <scope>NUCLEOTIDE SEQUENCE [LARGE SCALE GENOMIC DNA]</scope>
    <source>
        <strain evidence="1">AFP003</strain>
    </source>
</reference>
<protein>
    <submittedName>
        <fullName evidence="1">MBL fold metallo-hydrolase</fullName>
    </submittedName>
</protein>
<accession>A0A2K4Y941</accession>
<dbReference type="AlphaFoldDB" id="A0A2K4Y941"/>
<evidence type="ECO:0000313" key="1">
    <source>
        <dbReference type="EMBL" id="SOX53318.1"/>
    </source>
</evidence>
<comment type="caution">
    <text evidence="1">The sequence shown here is derived from an EMBL/GenBank/DDBJ whole genome shotgun (WGS) entry which is preliminary data.</text>
</comment>
<sequence>MTSSRLISRGTADYGEAAVHFIGNTTTLMRCHLAHGETYTFKPGASRQQ</sequence>
<dbReference type="Proteomes" id="UP000236318">
    <property type="component" value="Unassembled WGS sequence"/>
</dbReference>
<name>A0A2K4Y941_9MYCO</name>
<evidence type="ECO:0000313" key="2">
    <source>
        <dbReference type="Proteomes" id="UP000236318"/>
    </source>
</evidence>